<dbReference type="GeneID" id="90968224"/>
<dbReference type="Proteomes" id="UP000510686">
    <property type="component" value="Chromosome 7"/>
</dbReference>
<gene>
    <name evidence="1" type="ORF">G6M90_00g107250</name>
</gene>
<organism evidence="1 2">
    <name type="scientific">Metarhizium brunneum</name>
    <dbReference type="NCBI Taxonomy" id="500148"/>
    <lineage>
        <taxon>Eukaryota</taxon>
        <taxon>Fungi</taxon>
        <taxon>Dikarya</taxon>
        <taxon>Ascomycota</taxon>
        <taxon>Pezizomycotina</taxon>
        <taxon>Sordariomycetes</taxon>
        <taxon>Hypocreomycetidae</taxon>
        <taxon>Hypocreales</taxon>
        <taxon>Clavicipitaceae</taxon>
        <taxon>Metarhizium</taxon>
    </lineage>
</organism>
<sequence>MSFIATQSKVKAILYYVTNYRKPDPRHLRRTNIGDGSTTNSELGQDAVKPGGDVALIQHLTTEPHMSLQWRASSSFYAEGDRVSETLTLNCRQRAAFLLICRQMDRIRQAQRETDVDQLCQFIGGEGGTGKSRIIEAIVQLFARRGAENKLLVTATSGRINGITIQSACNLSVEQRSVWTSSKLNQTEWARPGLAQD</sequence>
<dbReference type="OrthoDB" id="4939608at2759"/>
<dbReference type="AlphaFoldDB" id="A0A7D5V4A6"/>
<reference evidence="1 2" key="1">
    <citation type="submission" date="2020-07" db="EMBL/GenBank/DDBJ databases">
        <title>Telomere length de novo assembly of all 7 chromosomes of the fungus, Metarhizium brunneum, using a novel assembly pipeline.</title>
        <authorList>
            <person name="Saud z."/>
            <person name="Kortsinoglou A."/>
            <person name="Kouvelis V.N."/>
            <person name="Butt T.M."/>
        </authorList>
    </citation>
    <scope>NUCLEOTIDE SEQUENCE [LARGE SCALE GENOMIC DNA]</scope>
    <source>
        <strain evidence="1 2">4556</strain>
    </source>
</reference>
<dbReference type="EMBL" id="CP058938">
    <property type="protein sequence ID" value="QLI74515.1"/>
    <property type="molecule type" value="Genomic_DNA"/>
</dbReference>
<proteinExistence type="predicted"/>
<evidence type="ECO:0008006" key="3">
    <source>
        <dbReference type="Google" id="ProtNLM"/>
    </source>
</evidence>
<dbReference type="Gene3D" id="3.40.50.300">
    <property type="entry name" value="P-loop containing nucleotide triphosphate hydrolases"/>
    <property type="match status" value="1"/>
</dbReference>
<keyword evidence="2" id="KW-1185">Reference proteome</keyword>
<dbReference type="RefSeq" id="XP_065987922.1">
    <property type="nucleotide sequence ID" value="XM_066131721.1"/>
</dbReference>
<evidence type="ECO:0000313" key="1">
    <source>
        <dbReference type="EMBL" id="QLI74515.1"/>
    </source>
</evidence>
<protein>
    <recommendedName>
        <fullName evidence="3">ATP-dependent DNA helicase</fullName>
    </recommendedName>
</protein>
<name>A0A7D5V4A6_9HYPO</name>
<dbReference type="InterPro" id="IPR027417">
    <property type="entry name" value="P-loop_NTPase"/>
</dbReference>
<accession>A0A7D5V4A6</accession>
<dbReference type="KEGG" id="mbrn:90968224"/>
<evidence type="ECO:0000313" key="2">
    <source>
        <dbReference type="Proteomes" id="UP000510686"/>
    </source>
</evidence>